<dbReference type="Proteomes" id="UP000471298">
    <property type="component" value="Unassembled WGS sequence"/>
</dbReference>
<comment type="caution">
    <text evidence="2">The sequence shown here is derived from an EMBL/GenBank/DDBJ whole genome shotgun (WGS) entry which is preliminary data.</text>
</comment>
<dbReference type="InterPro" id="IPR002816">
    <property type="entry name" value="TraB/PrgY/GumN_fam"/>
</dbReference>
<feature type="signal peptide" evidence="1">
    <location>
        <begin position="1"/>
        <end position="21"/>
    </location>
</feature>
<gene>
    <name evidence="2" type="ORF">GCU85_02385</name>
</gene>
<evidence type="ECO:0000313" key="2">
    <source>
        <dbReference type="EMBL" id="MPV85583.1"/>
    </source>
</evidence>
<keyword evidence="1" id="KW-0732">Signal</keyword>
<dbReference type="FunCoup" id="A0A6N7EUC3">
    <property type="interactions" value="8"/>
</dbReference>
<organism evidence="2 3">
    <name type="scientific">Ostreibacterium oceani</name>
    <dbReference type="NCBI Taxonomy" id="2654998"/>
    <lineage>
        <taxon>Bacteria</taxon>
        <taxon>Pseudomonadati</taxon>
        <taxon>Pseudomonadota</taxon>
        <taxon>Gammaproteobacteria</taxon>
        <taxon>Cardiobacteriales</taxon>
        <taxon>Ostreibacteriaceae</taxon>
        <taxon>Ostreibacterium</taxon>
    </lineage>
</organism>
<dbReference type="Pfam" id="PF01963">
    <property type="entry name" value="TraB_PrgY_gumN"/>
    <property type="match status" value="1"/>
</dbReference>
<dbReference type="InterPro" id="IPR047111">
    <property type="entry name" value="YbaP-like"/>
</dbReference>
<dbReference type="RefSeq" id="WP_152808975.1">
    <property type="nucleotide sequence ID" value="NZ_WHNW01000002.1"/>
</dbReference>
<protein>
    <recommendedName>
        <fullName evidence="4">TraB family protein</fullName>
    </recommendedName>
</protein>
<sequence length="281" mass="31231">MKKIGLLLISYLALLSPALSNQIIELKKDEKTLYLFGTIHFAKPDFYPLAPAIAAHLQQSDALALEVDLTDDAQMLELIALMSSKGIDTSREISDWLPAQPLAALNDLFGEDAVNRMTHFRPWMVMMELSTKLASDYGMTELGIDLAIADMASEKQLPVVGLETFSSQIEGFLKIPESEIIDSISQANDTDKNKTQFDNLVDIYQGSPTADELTNQLLSEMREQTPVLFQSFVIDRNQQMTKKIITLNKTNPTLFVAVGALHVYGDDSITNALIKAGYQRQ</sequence>
<dbReference type="CDD" id="cd14789">
    <property type="entry name" value="Tiki"/>
    <property type="match status" value="1"/>
</dbReference>
<dbReference type="PANTHER" id="PTHR40590:SF1">
    <property type="entry name" value="CYTOPLASMIC PROTEIN"/>
    <property type="match status" value="1"/>
</dbReference>
<name>A0A6N7EUC3_9GAMM</name>
<evidence type="ECO:0000256" key="1">
    <source>
        <dbReference type="SAM" id="SignalP"/>
    </source>
</evidence>
<evidence type="ECO:0000313" key="3">
    <source>
        <dbReference type="Proteomes" id="UP000471298"/>
    </source>
</evidence>
<dbReference type="AlphaFoldDB" id="A0A6N7EUC3"/>
<reference evidence="2 3" key="1">
    <citation type="submission" date="2019-10" db="EMBL/GenBank/DDBJ databases">
        <title>Cardiobacteriales fam. a chemoheterotrophic member of the order Cardiobacteriales, and proposal of Cardiobacteriales fam. nov.</title>
        <authorList>
            <person name="Wang C."/>
        </authorList>
    </citation>
    <scope>NUCLEOTIDE SEQUENCE [LARGE SCALE GENOMIC DNA]</scope>
    <source>
        <strain evidence="2 3">ML27</strain>
    </source>
</reference>
<dbReference type="EMBL" id="WHNW01000002">
    <property type="protein sequence ID" value="MPV85583.1"/>
    <property type="molecule type" value="Genomic_DNA"/>
</dbReference>
<accession>A0A6N7EUC3</accession>
<dbReference type="InParanoid" id="A0A6N7EUC3"/>
<evidence type="ECO:0008006" key="4">
    <source>
        <dbReference type="Google" id="ProtNLM"/>
    </source>
</evidence>
<dbReference type="PANTHER" id="PTHR40590">
    <property type="entry name" value="CYTOPLASMIC PROTEIN-RELATED"/>
    <property type="match status" value="1"/>
</dbReference>
<keyword evidence="3" id="KW-1185">Reference proteome</keyword>
<proteinExistence type="predicted"/>
<feature type="chain" id="PRO_5026970059" description="TraB family protein" evidence="1">
    <location>
        <begin position="22"/>
        <end position="281"/>
    </location>
</feature>